<accession>A0ABD3QYV6</accession>
<reference evidence="1 2" key="1">
    <citation type="journal article" date="2020" name="G3 (Bethesda)">
        <title>Improved Reference Genome for Cyclotella cryptica CCMP332, a Model for Cell Wall Morphogenesis, Salinity Adaptation, and Lipid Production in Diatoms (Bacillariophyta).</title>
        <authorList>
            <person name="Roberts W.R."/>
            <person name="Downey K.M."/>
            <person name="Ruck E.C."/>
            <person name="Traller J.C."/>
            <person name="Alverson A.J."/>
        </authorList>
    </citation>
    <scope>NUCLEOTIDE SEQUENCE [LARGE SCALE GENOMIC DNA]</scope>
    <source>
        <strain evidence="1 2">CCMP332</strain>
    </source>
</reference>
<evidence type="ECO:0000313" key="2">
    <source>
        <dbReference type="Proteomes" id="UP001516023"/>
    </source>
</evidence>
<comment type="caution">
    <text evidence="1">The sequence shown here is derived from an EMBL/GenBank/DDBJ whole genome shotgun (WGS) entry which is preliminary data.</text>
</comment>
<dbReference type="InterPro" id="IPR027417">
    <property type="entry name" value="P-loop_NTPase"/>
</dbReference>
<organism evidence="1 2">
    <name type="scientific">Cyclotella cryptica</name>
    <dbReference type="NCBI Taxonomy" id="29204"/>
    <lineage>
        <taxon>Eukaryota</taxon>
        <taxon>Sar</taxon>
        <taxon>Stramenopiles</taxon>
        <taxon>Ochrophyta</taxon>
        <taxon>Bacillariophyta</taxon>
        <taxon>Coscinodiscophyceae</taxon>
        <taxon>Thalassiosirophycidae</taxon>
        <taxon>Stephanodiscales</taxon>
        <taxon>Stephanodiscaceae</taxon>
        <taxon>Cyclotella</taxon>
    </lineage>
</organism>
<evidence type="ECO:0000313" key="1">
    <source>
        <dbReference type="EMBL" id="KAL3805638.1"/>
    </source>
</evidence>
<dbReference type="EMBL" id="JABMIG020000002">
    <property type="protein sequence ID" value="KAL3805638.1"/>
    <property type="molecule type" value="Genomic_DNA"/>
</dbReference>
<dbReference type="Proteomes" id="UP001516023">
    <property type="component" value="Unassembled WGS sequence"/>
</dbReference>
<sequence>MSSLNATMKSNNSNMTILFRKRASPYTYAIFLSLLLFLQLSLSFYGENRKLLQWLQKMVLLDASSQKEALAFSILHDGEARIDASRMYMTNSIATHANDAAPPNHHSILMIHYHKTGFVLSRRLRSHSIEHFTRYIDQHYLSSGLNFTLPEHKSWGSFQQPRKFTETTHCPEYFRLDRGMIHVQESPDFYCGVEEMARILLHEEEFDMNGNFTDTSRIGTKIIHFVRNPYSMALSNYYYHAQVPTPEPWVKNHNPCKTEYFNDTTSLRDLLFPTLADESILSKESFDKVVQLCNSLYQTKTTLEKEKFEGHLHQLDPISGLKLSTAQMMIRGGGVTLMPGGDLLRMANNIIKLKQLKDYLKENTHKYRPLTVVALSMDDFITDPLAFTSSYLKILMGGNPLTLFENKPRKGEAIMKSIASKFAHNYNEMKSKEKHEHVTTGKHSDRQELMESLKNDELFGPILDAIEDLVNDALLHERVDDKAF</sequence>
<evidence type="ECO:0008006" key="3">
    <source>
        <dbReference type="Google" id="ProtNLM"/>
    </source>
</evidence>
<gene>
    <name evidence="1" type="ORF">HJC23_005882</name>
</gene>
<proteinExistence type="predicted"/>
<keyword evidence="2" id="KW-1185">Reference proteome</keyword>
<protein>
    <recommendedName>
        <fullName evidence="3">Sulfotransferase</fullName>
    </recommendedName>
</protein>
<dbReference type="AlphaFoldDB" id="A0ABD3QYV6"/>
<name>A0ABD3QYV6_9STRA</name>
<dbReference type="SUPFAM" id="SSF52540">
    <property type="entry name" value="P-loop containing nucleoside triphosphate hydrolases"/>
    <property type="match status" value="1"/>
</dbReference>